<feature type="compositionally biased region" description="Low complexity" evidence="22">
    <location>
        <begin position="1823"/>
        <end position="1842"/>
    </location>
</feature>
<feature type="region of interest" description="Disordered" evidence="22">
    <location>
        <begin position="1987"/>
        <end position="2010"/>
    </location>
</feature>
<keyword evidence="19" id="KW-0472">Membrane</keyword>
<comment type="subunit">
    <text evidence="20">The PsaA/B heterodimer binds the P700 chlorophyll special pair and subsequent electron acceptors. PSI consists of a core antenna complex that captures photons, and an electron transfer chain that converts photonic excitation into a charge separation. The eukaryotic PSI reaction center is composed of at least 11 subunits.</text>
</comment>
<evidence type="ECO:0000256" key="2">
    <source>
        <dbReference type="ARBA" id="ARBA00004141"/>
    </source>
</evidence>
<keyword evidence="9" id="KW-0812">Transmembrane</keyword>
<feature type="compositionally biased region" description="Low complexity" evidence="22">
    <location>
        <begin position="1568"/>
        <end position="1591"/>
    </location>
</feature>
<sequence>MANNSNSDNAKVVELGDKIEGGRVDTTDYYFDKIGEPVPIKPEDSNFDVGSPPSQPLAVSERHSLVFVAHSGGFCVARTKDVIASAKDIKDKGSGRSIQELSVADVPIGKVHILAISNGNSTLAASIASGVYFFSLDSLLRKELKPFFSCSLDESSAVKDFRWSKKSDNSYVVLSNSGKLYHGAVDGTFKDVMDNVDAVEWSANGKYVAVARKNVLSIMSSRFKGRICMSLSFESWIGGSDASCSVKVDCIRWVRPDCIVLGSFQFTADGKEKNYLVQVIRSKDGKLTDGSFKPVVLSFYDLFVGFIDDILPFGSGPYLFLSYLEQCGVFQHGMVMANFYFFAYNSELAITANRKNTDRHIVLLGCSLGDELNEVAAVDIEREKWLPRIELQENDDDNLILGLCVDKVSPCDKVKIQLGVEEQRELTPYCILLCLTLEGKLVMFRVASDRGTSVPPEVISVPSDEEEEEEDTYAVGPVACDVSESSLVLDKPQLEQVSLGFQSQDVKTKELDTKRDSEISKKGDSKLSDVSKSSVPLVIASPELPKESTSKNLKDEFQLNSQSFETDRQHPVPIAKLYQDTEGQQIQPFRQRSTKLDQPSLEASFNTVSDLSKIGTQKIADLRHTPFVGEGSADIPGQSNHKNLQNSVGLGKESLGDIGSSILQSDSSQLWSNGKFVFPKDSSAKSAYLPSTAIQGNRTESSGTSFSAANISGDLAVKPFHFKDSCGTSTSVNYTGTPVQGGGQRTSTGQGNIGSLPSLRSSQMAIQENFASGKSPIRKQPSKEDYRTPPPGVWNSEPSFSKQFGNINEMTKELDTLLESIGAKGGFRDACTMYQRSSVEALEQGMRTLSEKCRTWKSILDEQLGESQNLLDKTVQDELMKSIVQNLVKMHKKGWRRVYPCDTDLLPLHGCFPCDGPGRGGTCQVSTWDHVSFGYSGCTMQFWLAGGAPSYLAVPSPSASFLTGWLLTFIAFPLCFWFFPGEFNNKSASFHLHLLLPGVDLLFCIGSKLFNRVALDSDRLQGKFAWQHPRQITLSSPSTADFLCICCFSPWPQGALDRVLGALGILVVCSSSRSLVYGWLIGFGPVLLARKIYLEGIVKQASDSRYWDLWNCQKLSSELELKRRHIQLLNLDLTNQLIELERHFNSLELDKFGENNGAHVDRRAFQGRFRPSRHIQSLHSLHCTTSSLSAAAEQLSERLSNQMAVLSIESPVKRQNVKKELFETIGIPYNASLSSPDEPEVSYTPSSKEFLLSSSSATAKDQSRRNQLSAIRSSEPETARRRRESLDRSWASFEPSKTTVKRVLLHECHKERVNKSSCSMDKQQFSPLMLDGSAVALPSDRSNPFLPSENKGIQNSTTKQASRNPIRFTWDNEPLGSENVGFTSPMLPRDNFSALSSQSSSRISPATGKVGTRETFNMATESSFGTTYNACAVLIGESKSMLQSETKQPQTSSKSLILPTELPSWRKKSTEMPNSSGEETMVANSRIGTVKDEAPSTKSPLVESGRKHGAQFSSVFDFPAVPSVTLKDQLDVLMGKSQPGDNVLPSTFLISHPTPLSPIINSTIAHPSSSYAPTMPTSSSSMPLSGSLTTSNSSADANQTASTSLSSASPSPIASSSGSFSFLASNVLVPSFSTLISETPKIELQPPAGELSLKTDMDAGKQVPRLQPELSKDEVKSKLESSLIDGRAVDISTAETSGSQPNFSSVGNPAPNVKLNAEPEKPSTIRVLFPTAPPTSGSGAGEKNEGLDVAVPEEDEMEEEAPEMGSTPEISLGSLGGFGIGSTPNPTPPNSNPFGAPFSNATPTQVTSAFNTTIPSGELFRPASFNFQSPQSAQPSPQTNTSAFSGGFGAATTPQAPSQTGFGQRAQIGSGQQALGSVLGAFGQSRQLGTGLSGSGFVSPSGVGGGNNSTGGFSSPAPSGGFAGVASTVGGFAGLASGGGGFAGVASAGGGYSGPASSGGFAGAASSGGFPVAGGFGAFSSQQGSGGFSAFSNNTGGTGKPPELFTQMRR</sequence>
<keyword evidence="15" id="KW-0157">Chromophore</keyword>
<dbReference type="GO" id="GO:0016491">
    <property type="term" value="F:oxidoreductase activity"/>
    <property type="evidence" value="ECO:0007669"/>
    <property type="project" value="UniProtKB-KW"/>
</dbReference>
<dbReference type="GO" id="GO:0015979">
    <property type="term" value="P:photosynthesis"/>
    <property type="evidence" value="ECO:0007669"/>
    <property type="project" value="UniProtKB-KW"/>
</dbReference>
<dbReference type="SUPFAM" id="SSF81558">
    <property type="entry name" value="Photosystem I subunits PsaA/PsaB"/>
    <property type="match status" value="1"/>
</dbReference>
<dbReference type="EMBL" id="RXIC02000019">
    <property type="protein sequence ID" value="KAB1227715.1"/>
    <property type="molecule type" value="Genomic_DNA"/>
</dbReference>
<keyword evidence="5" id="KW-0813">Transport</keyword>
<keyword evidence="18" id="KW-0411">Iron-sulfur</keyword>
<evidence type="ECO:0000256" key="8">
    <source>
        <dbReference type="ARBA" id="ARBA00022531"/>
    </source>
</evidence>
<feature type="region of interest" description="Disordered" evidence="22">
    <location>
        <begin position="1823"/>
        <end position="1864"/>
    </location>
</feature>
<dbReference type="GO" id="GO:0046872">
    <property type="term" value="F:metal ion binding"/>
    <property type="evidence" value="ECO:0007669"/>
    <property type="project" value="UniProtKB-KW"/>
</dbReference>
<dbReference type="OrthoDB" id="248320at2759"/>
<keyword evidence="16" id="KW-0560">Oxidoreductase</keyword>
<keyword evidence="12" id="KW-0460">Magnesium</keyword>
<name>A0A6A1WQY8_9ROSI</name>
<comment type="subcellular location">
    <subcellularLocation>
        <location evidence="2">Membrane</location>
        <topology evidence="2">Multi-pass membrane protein</topology>
    </subcellularLocation>
</comment>
<dbReference type="EC" id="1.97.1.12" evidence="4"/>
<comment type="catalytic activity">
    <reaction evidence="21">
        <text>reduced [plastocyanin] + hnu + oxidized [2Fe-2S]-[ferredoxin] = oxidized [plastocyanin] + reduced [2Fe-2S]-[ferredoxin]</text>
        <dbReference type="Rhea" id="RHEA:30407"/>
        <dbReference type="Rhea" id="RHEA-COMP:10000"/>
        <dbReference type="Rhea" id="RHEA-COMP:10001"/>
        <dbReference type="Rhea" id="RHEA-COMP:10039"/>
        <dbReference type="Rhea" id="RHEA-COMP:10040"/>
        <dbReference type="ChEBI" id="CHEBI:29036"/>
        <dbReference type="ChEBI" id="CHEBI:30212"/>
        <dbReference type="ChEBI" id="CHEBI:33737"/>
        <dbReference type="ChEBI" id="CHEBI:33738"/>
        <dbReference type="ChEBI" id="CHEBI:49552"/>
        <dbReference type="EC" id="1.97.1.12"/>
    </reaction>
</comment>
<keyword evidence="7" id="KW-0148">Chlorophyll</keyword>
<protein>
    <recommendedName>
        <fullName evidence="4">photosystem I</fullName>
        <ecNumber evidence="4">1.97.1.12</ecNumber>
    </recommendedName>
</protein>
<evidence type="ECO:0000256" key="17">
    <source>
        <dbReference type="ARBA" id="ARBA00023004"/>
    </source>
</evidence>
<keyword evidence="6" id="KW-0004">4Fe-4S</keyword>
<evidence type="ECO:0000256" key="12">
    <source>
        <dbReference type="ARBA" id="ARBA00022842"/>
    </source>
</evidence>
<dbReference type="GO" id="GO:0051539">
    <property type="term" value="F:4 iron, 4 sulfur cluster binding"/>
    <property type="evidence" value="ECO:0007669"/>
    <property type="project" value="UniProtKB-KW"/>
</dbReference>
<evidence type="ECO:0000256" key="16">
    <source>
        <dbReference type="ARBA" id="ARBA00023002"/>
    </source>
</evidence>
<accession>A0A6A1WQY8</accession>
<dbReference type="GO" id="GO:0017056">
    <property type="term" value="F:structural constituent of nuclear pore"/>
    <property type="evidence" value="ECO:0007669"/>
    <property type="project" value="InterPro"/>
</dbReference>
<evidence type="ECO:0000256" key="14">
    <source>
        <dbReference type="ARBA" id="ARBA00022989"/>
    </source>
</evidence>
<evidence type="ECO:0000256" key="4">
    <source>
        <dbReference type="ARBA" id="ARBA00013197"/>
    </source>
</evidence>
<evidence type="ECO:0000256" key="5">
    <source>
        <dbReference type="ARBA" id="ARBA00022448"/>
    </source>
</evidence>
<dbReference type="Gene3D" id="2.130.10.10">
    <property type="entry name" value="YVTN repeat-like/Quinoprotein amine dehydrogenase"/>
    <property type="match status" value="1"/>
</dbReference>
<dbReference type="InterPro" id="IPR001280">
    <property type="entry name" value="PSI_PsaA/B"/>
</dbReference>
<keyword evidence="8" id="KW-0602">Photosynthesis</keyword>
<feature type="compositionally biased region" description="Basic and acidic residues" evidence="22">
    <location>
        <begin position="1274"/>
        <end position="1287"/>
    </location>
</feature>
<keyword evidence="14" id="KW-1133">Transmembrane helix</keyword>
<feature type="region of interest" description="Disordered" evidence="22">
    <location>
        <begin position="1568"/>
        <end position="1610"/>
    </location>
</feature>
<evidence type="ECO:0000256" key="10">
    <source>
        <dbReference type="ARBA" id="ARBA00022723"/>
    </source>
</evidence>
<feature type="region of interest" description="Disordered" evidence="22">
    <location>
        <begin position="1754"/>
        <end position="1790"/>
    </location>
</feature>
<evidence type="ECO:0000256" key="7">
    <source>
        <dbReference type="ARBA" id="ARBA00022494"/>
    </source>
</evidence>
<feature type="compositionally biased region" description="Polar residues" evidence="22">
    <location>
        <begin position="1257"/>
        <end position="1272"/>
    </location>
</feature>
<evidence type="ECO:0000256" key="18">
    <source>
        <dbReference type="ARBA" id="ARBA00023014"/>
    </source>
</evidence>
<keyword evidence="24" id="KW-1185">Reference proteome</keyword>
<dbReference type="PANTHER" id="PTHR34418">
    <property type="entry name" value="NUCLEAR PORE COMPLEX PROTEIN NUP214 ISOFORM X1"/>
    <property type="match status" value="1"/>
</dbReference>
<comment type="caution">
    <text evidence="23">The sequence shown here is derived from an EMBL/GenBank/DDBJ whole genome shotgun (WGS) entry which is preliminary data.</text>
</comment>
<comment type="function">
    <text evidence="1">PsaA and PsaB bind P700, the primary electron donor of photosystem I (PSI), as well as the electron acceptors A0, A1 and FX. PSI is a plastocyanin-ferredoxin oxidoreductase, converting photonic excitation into a charge separation, which transfers an electron from the donor P700 chlorophyll pair to the spectroscopically characterized acceptors A0, A1, FX, FA and FB in turn. Oxidized P700 is reduced on the lumenal side of the thylakoid membrane by plastocyanin.</text>
</comment>
<dbReference type="InterPro" id="IPR015943">
    <property type="entry name" value="WD40/YVTN_repeat-like_dom_sf"/>
</dbReference>
<evidence type="ECO:0000256" key="15">
    <source>
        <dbReference type="ARBA" id="ARBA00022991"/>
    </source>
</evidence>
<dbReference type="InterPro" id="IPR036408">
    <property type="entry name" value="PSI_PsaA/B_sf"/>
</dbReference>
<evidence type="ECO:0000256" key="21">
    <source>
        <dbReference type="ARBA" id="ARBA00048912"/>
    </source>
</evidence>
<evidence type="ECO:0000256" key="20">
    <source>
        <dbReference type="ARBA" id="ARBA00026002"/>
    </source>
</evidence>
<dbReference type="InterPro" id="IPR044694">
    <property type="entry name" value="NUP214"/>
</dbReference>
<dbReference type="PANTHER" id="PTHR34418:SF3">
    <property type="entry name" value="NUCLEAR PORE COMPLEX PROTEIN NUP214"/>
    <property type="match status" value="1"/>
</dbReference>
<organism evidence="23 24">
    <name type="scientific">Morella rubra</name>
    <name type="common">Chinese bayberry</name>
    <dbReference type="NCBI Taxonomy" id="262757"/>
    <lineage>
        <taxon>Eukaryota</taxon>
        <taxon>Viridiplantae</taxon>
        <taxon>Streptophyta</taxon>
        <taxon>Embryophyta</taxon>
        <taxon>Tracheophyta</taxon>
        <taxon>Spermatophyta</taxon>
        <taxon>Magnoliopsida</taxon>
        <taxon>eudicotyledons</taxon>
        <taxon>Gunneridae</taxon>
        <taxon>Pentapetalae</taxon>
        <taxon>rosids</taxon>
        <taxon>fabids</taxon>
        <taxon>Fagales</taxon>
        <taxon>Myricaceae</taxon>
        <taxon>Morella</taxon>
    </lineage>
</organism>
<comment type="similarity">
    <text evidence="3">Belongs to the PsaA/PsaB family.</text>
</comment>
<keyword evidence="10" id="KW-0479">Metal-binding</keyword>
<dbReference type="Proteomes" id="UP000516437">
    <property type="component" value="Chromosome 1"/>
</dbReference>
<evidence type="ECO:0000256" key="11">
    <source>
        <dbReference type="ARBA" id="ARBA00022836"/>
    </source>
</evidence>
<dbReference type="GO" id="GO:0006405">
    <property type="term" value="P:RNA export from nucleus"/>
    <property type="evidence" value="ECO:0007669"/>
    <property type="project" value="InterPro"/>
</dbReference>
<dbReference type="Gene3D" id="1.20.1130.10">
    <property type="entry name" value="Photosystem I PsaA/PsaB"/>
    <property type="match status" value="1"/>
</dbReference>
<feature type="region of interest" description="Disordered" evidence="22">
    <location>
        <begin position="771"/>
        <end position="800"/>
    </location>
</feature>
<evidence type="ECO:0000256" key="22">
    <source>
        <dbReference type="SAM" id="MobiDB-lite"/>
    </source>
</evidence>
<evidence type="ECO:0000256" key="13">
    <source>
        <dbReference type="ARBA" id="ARBA00022982"/>
    </source>
</evidence>
<evidence type="ECO:0000256" key="19">
    <source>
        <dbReference type="ARBA" id="ARBA00023136"/>
    </source>
</evidence>
<evidence type="ECO:0000256" key="3">
    <source>
        <dbReference type="ARBA" id="ARBA00010598"/>
    </source>
</evidence>
<evidence type="ECO:0000313" key="23">
    <source>
        <dbReference type="EMBL" id="KAB1227715.1"/>
    </source>
</evidence>
<evidence type="ECO:0000256" key="1">
    <source>
        <dbReference type="ARBA" id="ARBA00003162"/>
    </source>
</evidence>
<dbReference type="InterPro" id="IPR020586">
    <property type="entry name" value="PSI_PsaA/B_CS"/>
</dbReference>
<keyword evidence="13" id="KW-0249">Electron transport</keyword>
<dbReference type="GO" id="GO:0009522">
    <property type="term" value="C:photosystem I"/>
    <property type="evidence" value="ECO:0007669"/>
    <property type="project" value="UniProtKB-KW"/>
</dbReference>
<keyword evidence="17" id="KW-0408">Iron</keyword>
<feature type="compositionally biased region" description="Polar residues" evidence="22">
    <location>
        <begin position="1852"/>
        <end position="1864"/>
    </location>
</feature>
<keyword evidence="11" id="KW-0603">Photosystem I</keyword>
<proteinExistence type="inferred from homology"/>
<evidence type="ECO:0000256" key="9">
    <source>
        <dbReference type="ARBA" id="ARBA00022692"/>
    </source>
</evidence>
<dbReference type="GO" id="GO:0016168">
    <property type="term" value="F:chlorophyll binding"/>
    <property type="evidence" value="ECO:0007669"/>
    <property type="project" value="UniProtKB-KW"/>
</dbReference>
<feature type="compositionally biased region" description="Polar residues" evidence="22">
    <location>
        <begin position="1694"/>
        <end position="1707"/>
    </location>
</feature>
<dbReference type="Pfam" id="PF00223">
    <property type="entry name" value="PsaA_PsaB"/>
    <property type="match status" value="1"/>
</dbReference>
<dbReference type="PROSITE" id="PS00419">
    <property type="entry name" value="PHOTOSYSTEM_I_PSAAB"/>
    <property type="match status" value="1"/>
</dbReference>
<feature type="region of interest" description="Disordered" evidence="22">
    <location>
        <begin position="1253"/>
        <end position="1288"/>
    </location>
</feature>
<feature type="compositionally biased region" description="Low complexity" evidence="22">
    <location>
        <begin position="1600"/>
        <end position="1610"/>
    </location>
</feature>
<feature type="region of interest" description="Disordered" evidence="22">
    <location>
        <begin position="506"/>
        <end position="529"/>
    </location>
</feature>
<gene>
    <name evidence="23" type="ORF">CJ030_MR1G004257</name>
</gene>
<evidence type="ECO:0000313" key="24">
    <source>
        <dbReference type="Proteomes" id="UP000516437"/>
    </source>
</evidence>
<evidence type="ECO:0000256" key="6">
    <source>
        <dbReference type="ARBA" id="ARBA00022485"/>
    </source>
</evidence>
<dbReference type="SUPFAM" id="SSF117289">
    <property type="entry name" value="Nucleoporin domain"/>
    <property type="match status" value="1"/>
</dbReference>
<feature type="region of interest" description="Disordered" evidence="22">
    <location>
        <begin position="1694"/>
        <end position="1719"/>
    </location>
</feature>
<reference evidence="23 24" key="1">
    <citation type="journal article" date="2019" name="Plant Biotechnol. J.">
        <title>The red bayberry genome and genetic basis of sex determination.</title>
        <authorList>
            <person name="Jia H.M."/>
            <person name="Jia H.J."/>
            <person name="Cai Q.L."/>
            <person name="Wang Y."/>
            <person name="Zhao H.B."/>
            <person name="Yang W.F."/>
            <person name="Wang G.Y."/>
            <person name="Li Y.H."/>
            <person name="Zhan D.L."/>
            <person name="Shen Y.T."/>
            <person name="Niu Q.F."/>
            <person name="Chang L."/>
            <person name="Qiu J."/>
            <person name="Zhao L."/>
            <person name="Xie H.B."/>
            <person name="Fu W.Y."/>
            <person name="Jin J."/>
            <person name="Li X.W."/>
            <person name="Jiao Y."/>
            <person name="Zhou C.C."/>
            <person name="Tu T."/>
            <person name="Chai C.Y."/>
            <person name="Gao J.L."/>
            <person name="Fan L.J."/>
            <person name="van de Weg E."/>
            <person name="Wang J.Y."/>
            <person name="Gao Z.S."/>
        </authorList>
    </citation>
    <scope>NUCLEOTIDE SEQUENCE [LARGE SCALE GENOMIC DNA]</scope>
    <source>
        <tissue evidence="23">Leaves</tissue>
    </source>
</reference>